<protein>
    <submittedName>
        <fullName evidence="2">Uncharacterized protein</fullName>
    </submittedName>
</protein>
<dbReference type="RefSeq" id="WP_279860601.1">
    <property type="nucleotide sequence ID" value="NZ_JAODZU010000027.1"/>
</dbReference>
<evidence type="ECO:0000313" key="3">
    <source>
        <dbReference type="Proteomes" id="UP001158297"/>
    </source>
</evidence>
<gene>
    <name evidence="2" type="ORF">N7330_17330</name>
</gene>
<comment type="caution">
    <text evidence="2">The sequence shown here is derived from an EMBL/GenBank/DDBJ whole genome shotgun (WGS) entry which is preliminary data.</text>
</comment>
<evidence type="ECO:0000256" key="1">
    <source>
        <dbReference type="SAM" id="Phobius"/>
    </source>
</evidence>
<organism evidence="2 3">
    <name type="scientific">Comamonas aquatica</name>
    <dbReference type="NCBI Taxonomy" id="225991"/>
    <lineage>
        <taxon>Bacteria</taxon>
        <taxon>Pseudomonadati</taxon>
        <taxon>Pseudomonadota</taxon>
        <taxon>Betaproteobacteria</taxon>
        <taxon>Burkholderiales</taxon>
        <taxon>Comamonadaceae</taxon>
        <taxon>Comamonas</taxon>
    </lineage>
</organism>
<evidence type="ECO:0000313" key="2">
    <source>
        <dbReference type="EMBL" id="MDH0364799.1"/>
    </source>
</evidence>
<keyword evidence="1" id="KW-0812">Transmembrane</keyword>
<dbReference type="AlphaFoldDB" id="A0AA42HV12"/>
<accession>A0AA42HV12</accession>
<name>A0AA42HV12_9BURK</name>
<sequence length="73" mass="8241">MNKQKNEQVTGGEKAGGAVLVLLTGLFPPLWLVGLCLMIFNFVTGKKEKWKWYLLVVLGSLVWIFIARSTFLK</sequence>
<dbReference type="Proteomes" id="UP001158297">
    <property type="component" value="Unassembled WGS sequence"/>
</dbReference>
<dbReference type="EMBL" id="JAODZU010000027">
    <property type="protein sequence ID" value="MDH0364799.1"/>
    <property type="molecule type" value="Genomic_DNA"/>
</dbReference>
<proteinExistence type="predicted"/>
<reference evidence="2" key="1">
    <citation type="submission" date="2022-09" db="EMBL/GenBank/DDBJ databases">
        <title>Intensive care unit water sources are persistently colonized with multi-drug resistant bacteria and are the site of extensive horizontal gene transfer of antibiotic resistance genes.</title>
        <authorList>
            <person name="Diorio-Toth L."/>
        </authorList>
    </citation>
    <scope>NUCLEOTIDE SEQUENCE</scope>
    <source>
        <strain evidence="2">GD04130</strain>
    </source>
</reference>
<feature type="transmembrane region" description="Helical" evidence="1">
    <location>
        <begin position="20"/>
        <end position="40"/>
    </location>
</feature>
<feature type="transmembrane region" description="Helical" evidence="1">
    <location>
        <begin position="52"/>
        <end position="71"/>
    </location>
</feature>
<keyword evidence="1" id="KW-1133">Transmembrane helix</keyword>
<keyword evidence="1" id="KW-0472">Membrane</keyword>